<dbReference type="GeneID" id="106819310"/>
<reference evidence="3" key="1">
    <citation type="submission" date="2025-08" db="UniProtKB">
        <authorList>
            <consortium name="RefSeq"/>
        </authorList>
    </citation>
    <scope>IDENTIFICATION</scope>
</reference>
<protein>
    <submittedName>
        <fullName evidence="3">Uncharacterized protein LOC106819310</fullName>
    </submittedName>
</protein>
<evidence type="ECO:0000313" key="3">
    <source>
        <dbReference type="RefSeq" id="XP_014679442.1"/>
    </source>
</evidence>
<proteinExistence type="predicted"/>
<accession>A0ABM1F4S1</accession>
<dbReference type="Proteomes" id="UP000695022">
    <property type="component" value="Unplaced"/>
</dbReference>
<keyword evidence="2" id="KW-1185">Reference proteome</keyword>
<feature type="region of interest" description="Disordered" evidence="1">
    <location>
        <begin position="154"/>
        <end position="181"/>
    </location>
</feature>
<sequence length="181" mass="19391">MFSDNDGRTVSARTYTCTTAVSEPFSSEGDQCCHLGSSVFPDLDSDDGLFHTEVLFAVQRYFSLHGLASGPHPLNIPDTLISDILPKLASQVIGRSRMVSGIVFDVVTHLCGRAVPGLQVKGVSGPQTPAEVSQLVLQYAALLKFLSHYNESEDADDAEEELSDHCSESAASTSLPGAYPR</sequence>
<organism evidence="2 3">
    <name type="scientific">Priapulus caudatus</name>
    <name type="common">Priapulid worm</name>
    <dbReference type="NCBI Taxonomy" id="37621"/>
    <lineage>
        <taxon>Eukaryota</taxon>
        <taxon>Metazoa</taxon>
        <taxon>Ecdysozoa</taxon>
        <taxon>Scalidophora</taxon>
        <taxon>Priapulida</taxon>
        <taxon>Priapulimorpha</taxon>
        <taxon>Priapulimorphida</taxon>
        <taxon>Priapulidae</taxon>
        <taxon>Priapulus</taxon>
    </lineage>
</organism>
<name>A0ABM1F4S1_PRICU</name>
<gene>
    <name evidence="3" type="primary">LOC106819310</name>
</gene>
<evidence type="ECO:0000313" key="2">
    <source>
        <dbReference type="Proteomes" id="UP000695022"/>
    </source>
</evidence>
<evidence type="ECO:0000256" key="1">
    <source>
        <dbReference type="SAM" id="MobiDB-lite"/>
    </source>
</evidence>
<dbReference type="RefSeq" id="XP_014679442.1">
    <property type="nucleotide sequence ID" value="XM_014823956.1"/>
</dbReference>